<dbReference type="InterPro" id="IPR001660">
    <property type="entry name" value="SAM"/>
</dbReference>
<sequence>FLLDWLCPLGMHQYIDSFFDNGYDEMSVCRLIGETDLDAIGVVDSSHRVKILESV</sequence>
<dbReference type="SUPFAM" id="SSF47769">
    <property type="entry name" value="SAM/Pointed domain"/>
    <property type="match status" value="1"/>
</dbReference>
<dbReference type="CTD" id="20197015"/>
<protein>
    <recommendedName>
        <fullName evidence="1">SAM domain-containing protein</fullName>
    </recommendedName>
</protein>
<dbReference type="AlphaFoldDB" id="T1EKB5"/>
<dbReference type="InParanoid" id="T1EKB5"/>
<gene>
    <name evidence="3" type="primary">20197015</name>
    <name evidence="2" type="ORF">HELRODRAFT_148668</name>
</gene>
<dbReference type="STRING" id="6412.T1EKB5"/>
<evidence type="ECO:0000313" key="4">
    <source>
        <dbReference type="Proteomes" id="UP000015101"/>
    </source>
</evidence>
<name>T1EKB5_HELRO</name>
<feature type="domain" description="SAM" evidence="1">
    <location>
        <begin position="1"/>
        <end position="55"/>
    </location>
</feature>
<evidence type="ECO:0000259" key="1">
    <source>
        <dbReference type="PROSITE" id="PS50105"/>
    </source>
</evidence>
<dbReference type="InterPro" id="IPR013761">
    <property type="entry name" value="SAM/pointed_sf"/>
</dbReference>
<dbReference type="HOGENOM" id="CLU_187290_0_0_1"/>
<reference evidence="4" key="1">
    <citation type="submission" date="2012-12" db="EMBL/GenBank/DDBJ databases">
        <authorList>
            <person name="Hellsten U."/>
            <person name="Grimwood J."/>
            <person name="Chapman J.A."/>
            <person name="Shapiro H."/>
            <person name="Aerts A."/>
            <person name="Otillar R.P."/>
            <person name="Terry A.Y."/>
            <person name="Boore J.L."/>
            <person name="Simakov O."/>
            <person name="Marletaz F."/>
            <person name="Cho S.-J."/>
            <person name="Edsinger-Gonzales E."/>
            <person name="Havlak P."/>
            <person name="Kuo D.-H."/>
            <person name="Larsson T."/>
            <person name="Lv J."/>
            <person name="Arendt D."/>
            <person name="Savage R."/>
            <person name="Osoegawa K."/>
            <person name="de Jong P."/>
            <person name="Lindberg D.R."/>
            <person name="Seaver E.C."/>
            <person name="Weisblat D.A."/>
            <person name="Putnam N.H."/>
            <person name="Grigoriev I.V."/>
            <person name="Rokhsar D.S."/>
        </authorList>
    </citation>
    <scope>NUCLEOTIDE SEQUENCE</scope>
</reference>
<dbReference type="EnsemblMetazoa" id="HelroT148668">
    <property type="protein sequence ID" value="HelroP148668"/>
    <property type="gene ID" value="HelroG148668"/>
</dbReference>
<proteinExistence type="predicted"/>
<dbReference type="GeneID" id="20197015"/>
<dbReference type="OMA" id="YDEMSVC"/>
<dbReference type="InterPro" id="IPR051725">
    <property type="entry name" value="SAM-SH3_domain_protein"/>
</dbReference>
<reference evidence="3" key="3">
    <citation type="submission" date="2015-06" db="UniProtKB">
        <authorList>
            <consortium name="EnsemblMetazoa"/>
        </authorList>
    </citation>
    <scope>IDENTIFICATION</scope>
</reference>
<accession>T1EKB5</accession>
<reference evidence="2 4" key="2">
    <citation type="journal article" date="2013" name="Nature">
        <title>Insights into bilaterian evolution from three spiralian genomes.</title>
        <authorList>
            <person name="Simakov O."/>
            <person name="Marletaz F."/>
            <person name="Cho S.J."/>
            <person name="Edsinger-Gonzales E."/>
            <person name="Havlak P."/>
            <person name="Hellsten U."/>
            <person name="Kuo D.H."/>
            <person name="Larsson T."/>
            <person name="Lv J."/>
            <person name="Arendt D."/>
            <person name="Savage R."/>
            <person name="Osoegawa K."/>
            <person name="de Jong P."/>
            <person name="Grimwood J."/>
            <person name="Chapman J.A."/>
            <person name="Shapiro H."/>
            <person name="Aerts A."/>
            <person name="Otillar R.P."/>
            <person name="Terry A.Y."/>
            <person name="Boore J.L."/>
            <person name="Grigoriev I.V."/>
            <person name="Lindberg D.R."/>
            <person name="Seaver E.C."/>
            <person name="Weisblat D.A."/>
            <person name="Putnam N.H."/>
            <person name="Rokhsar D.S."/>
        </authorList>
    </citation>
    <scope>NUCLEOTIDE SEQUENCE</scope>
</reference>
<dbReference type="Proteomes" id="UP000015101">
    <property type="component" value="Unassembled WGS sequence"/>
</dbReference>
<dbReference type="Gene3D" id="1.10.150.50">
    <property type="entry name" value="Transcription Factor, Ets-1"/>
    <property type="match status" value="1"/>
</dbReference>
<dbReference type="PANTHER" id="PTHR12301:SF8">
    <property type="entry name" value="STERILE ALPHA MOTIF DOMAIN-CONTAINING PROTEIN 5"/>
    <property type="match status" value="1"/>
</dbReference>
<dbReference type="PANTHER" id="PTHR12301">
    <property type="entry name" value="SAM-DOMAIN, SH3 AND NUCLEAR LOCALIZATION SIGNALS PROTEIN RELATED"/>
    <property type="match status" value="1"/>
</dbReference>
<dbReference type="PROSITE" id="PS50105">
    <property type="entry name" value="SAM_DOMAIN"/>
    <property type="match status" value="1"/>
</dbReference>
<evidence type="ECO:0000313" key="3">
    <source>
        <dbReference type="EnsemblMetazoa" id="HelroP148668"/>
    </source>
</evidence>
<evidence type="ECO:0000313" key="2">
    <source>
        <dbReference type="EMBL" id="ESN93486.1"/>
    </source>
</evidence>
<dbReference type="eggNOG" id="KOG4384">
    <property type="taxonomic scope" value="Eukaryota"/>
</dbReference>
<dbReference type="RefSeq" id="XP_009028352.1">
    <property type="nucleotide sequence ID" value="XM_009030104.1"/>
</dbReference>
<organism evidence="3 4">
    <name type="scientific">Helobdella robusta</name>
    <name type="common">Californian leech</name>
    <dbReference type="NCBI Taxonomy" id="6412"/>
    <lineage>
        <taxon>Eukaryota</taxon>
        <taxon>Metazoa</taxon>
        <taxon>Spiralia</taxon>
        <taxon>Lophotrochozoa</taxon>
        <taxon>Annelida</taxon>
        <taxon>Clitellata</taxon>
        <taxon>Hirudinea</taxon>
        <taxon>Rhynchobdellida</taxon>
        <taxon>Glossiphoniidae</taxon>
        <taxon>Helobdella</taxon>
    </lineage>
</organism>
<dbReference type="Pfam" id="PF00536">
    <property type="entry name" value="SAM_1"/>
    <property type="match status" value="1"/>
</dbReference>
<dbReference type="EMBL" id="KB097605">
    <property type="protein sequence ID" value="ESN93486.1"/>
    <property type="molecule type" value="Genomic_DNA"/>
</dbReference>
<keyword evidence="4" id="KW-1185">Reference proteome</keyword>
<dbReference type="EMBL" id="AMQM01007378">
    <property type="status" value="NOT_ANNOTATED_CDS"/>
    <property type="molecule type" value="Genomic_DNA"/>
</dbReference>
<dbReference type="KEGG" id="hro:HELRODRAFT_148668"/>
<dbReference type="OrthoDB" id="1919336at2759"/>